<dbReference type="EMBL" id="LN483071">
    <property type="protein sequence ID" value="CEA08657.1"/>
    <property type="molecule type" value="Genomic_DNA"/>
</dbReference>
<sequence length="177" mass="18497">MRWSALFADLESQLAAAGQAGLEAEAAERTRSEYADLNLVGRLGGQLGRILDVRAAGVGFSGILRHIGRGWILLEEEAGQALISLAGVAWMGGLDRYALSAGARRSALGLGSALRGLSRERADVAVYLDGAADAGQVLRGRLERVGGDFFELSAARADGHRSGLIVRTAAVAAVRAR</sequence>
<dbReference type="PATRIC" id="fig|1461584.3.peg.1991"/>
<organism evidence="1">
    <name type="scientific">Arthrobacter saudimassiliensis</name>
    <dbReference type="NCBI Taxonomy" id="1461584"/>
    <lineage>
        <taxon>Bacteria</taxon>
        <taxon>Bacillati</taxon>
        <taxon>Actinomycetota</taxon>
        <taxon>Actinomycetes</taxon>
        <taxon>Micrococcales</taxon>
        <taxon>Micrococcaceae</taxon>
        <taxon>Arthrobacter</taxon>
    </lineage>
</organism>
<evidence type="ECO:0000313" key="1">
    <source>
        <dbReference type="EMBL" id="CEA08657.1"/>
    </source>
</evidence>
<gene>
    <name evidence="1" type="ORF">BN1051_02014</name>
</gene>
<dbReference type="AlphaFoldDB" id="A0A078MTF1"/>
<protein>
    <submittedName>
        <fullName evidence="1">Uncharacterized protein</fullName>
    </submittedName>
</protein>
<reference evidence="1" key="1">
    <citation type="submission" date="2014-07" db="EMBL/GenBank/DDBJ databases">
        <authorList>
            <person name="Urmite Genomes Urmite Genomes"/>
        </authorList>
    </citation>
    <scope>NUCLEOTIDE SEQUENCE</scope>
    <source>
        <strain evidence="1">11W110_air</strain>
    </source>
</reference>
<accession>A0A078MTF1</accession>
<proteinExistence type="predicted"/>
<name>A0A078MTF1_9MICC</name>